<gene>
    <name evidence="1" type="ORF">FSB75_21540</name>
</gene>
<dbReference type="RefSeq" id="WP_146791670.1">
    <property type="nucleotide sequence ID" value="NZ_BAABIO010000003.1"/>
</dbReference>
<reference evidence="1 2" key="1">
    <citation type="journal article" date="2015" name="Int. J. Syst. Evol. Microbiol.">
        <title>Flavisolibacter ginsenosidimutans sp. nov., with ginsenoside-converting activity isolated from soil used for cultivating ginseng.</title>
        <authorList>
            <person name="Zhao Y."/>
            <person name="Liu Q."/>
            <person name="Kang M.S."/>
            <person name="Jin F."/>
            <person name="Yu H."/>
            <person name="Im W.T."/>
        </authorList>
    </citation>
    <scope>NUCLEOTIDE SEQUENCE [LARGE SCALE GENOMIC DNA]</scope>
    <source>
        <strain evidence="1 2">Gsoil 636</strain>
    </source>
</reference>
<proteinExistence type="predicted"/>
<dbReference type="AlphaFoldDB" id="A0A5B8UPJ8"/>
<evidence type="ECO:0000313" key="1">
    <source>
        <dbReference type="EMBL" id="QEC58376.1"/>
    </source>
</evidence>
<sequence>MKYLLTGIVLLLFVLFLHSCQREITALNTASAQGSLQAANGDCLPKTVSGTYTATKPLNDSNFIEVSVNVQAAGTYTIATDTVNGFSFKTTGTFSSTGTTTVRLKGTGTPAAAGTANFTVSYGATTCRIAITVVPLGAPSSQANFTLVGSGGGCSVTPEGNYIKDSTLNTTNRVGVQVNVTSVGTYSITTNTVNGYTFSGTGTFSTTGTQTVYLQGSGKPQAAKADNFTVTAGSSTCTFSITVTAGAPSAATFTLAGSPNGCGNFSVQGTYQAGTALGSSNTVTFGVNVTVPGSYTISTNTANGVSFSRTGSFSTTGAQTVVLNGSGTPAAAGNTSFTVTAGSSTCTFSVTVASTPPPPTGTGTYLPLTLNSWWSYNWTDNSGSVQPDSLELRNRSTFSYNGKTYTRTSMFSQRWFNDTLNFAKVGNDYYLYLDDIANSYLDFYADSTNPKGTEVIVLKDNMPAGSVWNSTPYTVWSGGAQFQHRYQTRQLTVNTSEVVNGVTYQNVIWAQVAMQIYEPALSGFKDFYIYDFYFAKDIGIIKQMAYPHGLPQYFDYLWELRNYKVF</sequence>
<dbReference type="Proteomes" id="UP000321204">
    <property type="component" value="Chromosome"/>
</dbReference>
<accession>A0A5B8UPJ8</accession>
<name>A0A5B8UPJ8_9BACT</name>
<dbReference type="OrthoDB" id="677490at2"/>
<protein>
    <submittedName>
        <fullName evidence="1">Uncharacterized protein</fullName>
    </submittedName>
</protein>
<evidence type="ECO:0000313" key="2">
    <source>
        <dbReference type="Proteomes" id="UP000321204"/>
    </source>
</evidence>
<dbReference type="KEGG" id="fgg:FSB75_21540"/>
<dbReference type="EMBL" id="CP042433">
    <property type="protein sequence ID" value="QEC58376.1"/>
    <property type="molecule type" value="Genomic_DNA"/>
</dbReference>
<keyword evidence="2" id="KW-1185">Reference proteome</keyword>
<organism evidence="1 2">
    <name type="scientific">Flavisolibacter ginsenosidimutans</name>
    <dbReference type="NCBI Taxonomy" id="661481"/>
    <lineage>
        <taxon>Bacteria</taxon>
        <taxon>Pseudomonadati</taxon>
        <taxon>Bacteroidota</taxon>
        <taxon>Chitinophagia</taxon>
        <taxon>Chitinophagales</taxon>
        <taxon>Chitinophagaceae</taxon>
        <taxon>Flavisolibacter</taxon>
    </lineage>
</organism>